<evidence type="ECO:0000256" key="2">
    <source>
        <dbReference type="ARBA" id="ARBA00023125"/>
    </source>
</evidence>
<dbReference type="KEGG" id="aup:AsAng_0035210"/>
<dbReference type="GO" id="GO:0043565">
    <property type="term" value="F:sequence-specific DNA binding"/>
    <property type="evidence" value="ECO:0007669"/>
    <property type="project" value="InterPro"/>
</dbReference>
<keyword evidence="3" id="KW-0804">Transcription</keyword>
<dbReference type="InterPro" id="IPR020449">
    <property type="entry name" value="Tscrpt_reg_AraC-type_HTH"/>
</dbReference>
<dbReference type="SMART" id="SM00342">
    <property type="entry name" value="HTH_ARAC"/>
    <property type="match status" value="1"/>
</dbReference>
<dbReference type="PRINTS" id="PR00032">
    <property type="entry name" value="HTHARAC"/>
</dbReference>
<evidence type="ECO:0000259" key="4">
    <source>
        <dbReference type="PROSITE" id="PS01124"/>
    </source>
</evidence>
<dbReference type="InterPro" id="IPR014710">
    <property type="entry name" value="RmlC-like_jellyroll"/>
</dbReference>
<keyword evidence="2" id="KW-0238">DNA-binding</keyword>
<dbReference type="InterPro" id="IPR009057">
    <property type="entry name" value="Homeodomain-like_sf"/>
</dbReference>
<dbReference type="PROSITE" id="PS01124">
    <property type="entry name" value="HTH_ARAC_FAMILY_2"/>
    <property type="match status" value="1"/>
</dbReference>
<dbReference type="EMBL" id="AP026867">
    <property type="protein sequence ID" value="BDS12796.1"/>
    <property type="molecule type" value="Genomic_DNA"/>
</dbReference>
<dbReference type="AlphaFoldDB" id="A0A915YGY3"/>
<dbReference type="PANTHER" id="PTHR43280">
    <property type="entry name" value="ARAC-FAMILY TRANSCRIPTIONAL REGULATOR"/>
    <property type="match status" value="1"/>
</dbReference>
<keyword evidence="1" id="KW-0805">Transcription regulation</keyword>
<dbReference type="RefSeq" id="WP_264788149.1">
    <property type="nucleotide sequence ID" value="NZ_AP026867.1"/>
</dbReference>
<dbReference type="InterPro" id="IPR003313">
    <property type="entry name" value="AraC-bd"/>
</dbReference>
<dbReference type="SUPFAM" id="SSF51215">
    <property type="entry name" value="Regulatory protein AraC"/>
    <property type="match status" value="1"/>
</dbReference>
<dbReference type="Gene3D" id="1.10.10.60">
    <property type="entry name" value="Homeodomain-like"/>
    <property type="match status" value="1"/>
</dbReference>
<feature type="domain" description="HTH araC/xylS-type" evidence="4">
    <location>
        <begin position="191"/>
        <end position="289"/>
    </location>
</feature>
<gene>
    <name evidence="5" type="ORF">AsAng_0035210</name>
</gene>
<keyword evidence="6" id="KW-1185">Reference proteome</keyword>
<dbReference type="InterPro" id="IPR018060">
    <property type="entry name" value="HTH_AraC"/>
</dbReference>
<evidence type="ECO:0000313" key="6">
    <source>
        <dbReference type="Proteomes" id="UP001060919"/>
    </source>
</evidence>
<proteinExistence type="predicted"/>
<dbReference type="PANTHER" id="PTHR43280:SF32">
    <property type="entry name" value="TRANSCRIPTIONAL REGULATORY PROTEIN"/>
    <property type="match status" value="1"/>
</dbReference>
<sequence length="292" mass="34528">MNQLPILNIKEFKDHNPDATFYANYFPIHLELHHKSIMVPHKHDFYLTVLFTQGTGVHEIDFYSYPIKPGSVFLLNPGQTHHWELSEDIEGYIFFHSKSFYEMSFNGRRINSFPFFYSTQNAPCVYLEGKDQEKMEVLFKEVVVEYQSFSILKRQKLANLIDIIYIELSRLCIDESKSDVKKVNTYSIKFREVEELIEKNFLKEKSPQFYASKSNISPKHLNRITKKMVGKTTTELITERVILEAKRLLIHGKLTFTEISYELGYEDYSYFSRLFKKKVGENPSVFQSRYLD</sequence>
<accession>A0A915YGY3</accession>
<protein>
    <submittedName>
        <fullName evidence="5">AraC family transcriptional regulator</fullName>
    </submittedName>
</protein>
<reference evidence="5" key="1">
    <citation type="submission" date="2022-09" db="EMBL/GenBank/DDBJ databases">
        <title>Aureispira anguillicida sp. nov., isolated from Leptocephalus of Japanese eel Anguilla japonica.</title>
        <authorList>
            <person name="Yuasa K."/>
            <person name="Mekata T."/>
            <person name="Ikunari K."/>
        </authorList>
    </citation>
    <scope>NUCLEOTIDE SEQUENCE</scope>
    <source>
        <strain evidence="5">EL160426</strain>
    </source>
</reference>
<dbReference type="SUPFAM" id="SSF46689">
    <property type="entry name" value="Homeodomain-like"/>
    <property type="match status" value="1"/>
</dbReference>
<dbReference type="Gene3D" id="2.60.120.10">
    <property type="entry name" value="Jelly Rolls"/>
    <property type="match status" value="1"/>
</dbReference>
<organism evidence="5 6">
    <name type="scientific">Aureispira anguillae</name>
    <dbReference type="NCBI Taxonomy" id="2864201"/>
    <lineage>
        <taxon>Bacteria</taxon>
        <taxon>Pseudomonadati</taxon>
        <taxon>Bacteroidota</taxon>
        <taxon>Saprospiria</taxon>
        <taxon>Saprospirales</taxon>
        <taxon>Saprospiraceae</taxon>
        <taxon>Aureispira</taxon>
    </lineage>
</organism>
<dbReference type="Proteomes" id="UP001060919">
    <property type="component" value="Chromosome"/>
</dbReference>
<dbReference type="Pfam" id="PF02311">
    <property type="entry name" value="AraC_binding"/>
    <property type="match status" value="1"/>
</dbReference>
<evidence type="ECO:0000256" key="3">
    <source>
        <dbReference type="ARBA" id="ARBA00023163"/>
    </source>
</evidence>
<evidence type="ECO:0000313" key="5">
    <source>
        <dbReference type="EMBL" id="BDS12796.1"/>
    </source>
</evidence>
<dbReference type="InterPro" id="IPR037923">
    <property type="entry name" value="HTH-like"/>
</dbReference>
<evidence type="ECO:0000256" key="1">
    <source>
        <dbReference type="ARBA" id="ARBA00023015"/>
    </source>
</evidence>
<name>A0A915YGY3_9BACT</name>
<dbReference type="Pfam" id="PF12833">
    <property type="entry name" value="HTH_18"/>
    <property type="match status" value="1"/>
</dbReference>
<dbReference type="GO" id="GO:0003700">
    <property type="term" value="F:DNA-binding transcription factor activity"/>
    <property type="evidence" value="ECO:0007669"/>
    <property type="project" value="InterPro"/>
</dbReference>